<evidence type="ECO:0000313" key="16">
    <source>
        <dbReference type="RefSeq" id="XP_048336587.2"/>
    </source>
</evidence>
<gene>
    <name evidence="16 17 18 19 20 21 22 23 24 25 26 27 28 29 30 31 32" type="primary">LOC107427736</name>
</gene>
<dbReference type="SUPFAM" id="SSF52058">
    <property type="entry name" value="L domain-like"/>
    <property type="match status" value="2"/>
</dbReference>
<protein>
    <submittedName>
        <fullName evidence="16 17">Receptor-like protein Cf-9 homolog isoform X1</fullName>
    </submittedName>
</protein>
<evidence type="ECO:0000313" key="15">
    <source>
        <dbReference type="Proteomes" id="UP001652623"/>
    </source>
</evidence>
<dbReference type="GeneID" id="107427736"/>
<keyword evidence="4" id="KW-0433">Leucine-rich repeat</keyword>
<evidence type="ECO:0000313" key="19">
    <source>
        <dbReference type="RefSeq" id="XP_060676441.1"/>
    </source>
</evidence>
<accession>A0ABM4AIA5</accession>
<keyword evidence="8 12" id="KW-1133">Transmembrane helix</keyword>
<evidence type="ECO:0000313" key="22">
    <source>
        <dbReference type="RefSeq" id="XP_060676444.1"/>
    </source>
</evidence>
<dbReference type="RefSeq" id="XP_060676441.1">
    <property type="nucleotide sequence ID" value="XM_060820458.1"/>
</dbReference>
<comment type="similarity">
    <text evidence="2">Belongs to the RLP family.</text>
</comment>
<dbReference type="InterPro" id="IPR032675">
    <property type="entry name" value="LRR_dom_sf"/>
</dbReference>
<evidence type="ECO:0000313" key="20">
    <source>
        <dbReference type="RefSeq" id="XP_060676442.1"/>
    </source>
</evidence>
<feature type="transmembrane region" description="Helical" evidence="12">
    <location>
        <begin position="993"/>
        <end position="1016"/>
    </location>
</feature>
<dbReference type="InterPro" id="IPR001611">
    <property type="entry name" value="Leu-rich_rpt"/>
</dbReference>
<evidence type="ECO:0000313" key="28">
    <source>
        <dbReference type="RefSeq" id="XP_060676450.1"/>
    </source>
</evidence>
<dbReference type="RefSeq" id="XP_060676445.1">
    <property type="nucleotide sequence ID" value="XM_060820462.1"/>
</dbReference>
<keyword evidence="11" id="KW-0325">Glycoprotein</keyword>
<dbReference type="RefSeq" id="XP_060676440.1">
    <property type="nucleotide sequence ID" value="XM_060820457.1"/>
</dbReference>
<keyword evidence="10" id="KW-0675">Receptor</keyword>
<evidence type="ECO:0000256" key="13">
    <source>
        <dbReference type="SAM" id="SignalP"/>
    </source>
</evidence>
<dbReference type="PROSITE" id="PS51450">
    <property type="entry name" value="LRR"/>
    <property type="match status" value="2"/>
</dbReference>
<dbReference type="RefSeq" id="XP_060676444.1">
    <property type="nucleotide sequence ID" value="XM_060820461.1"/>
</dbReference>
<dbReference type="Pfam" id="PF00560">
    <property type="entry name" value="LRR_1"/>
    <property type="match status" value="6"/>
</dbReference>
<dbReference type="RefSeq" id="XP_060676455.1">
    <property type="nucleotide sequence ID" value="XM_060820472.1"/>
</dbReference>
<dbReference type="PANTHER" id="PTHR48052:SF85">
    <property type="entry name" value="LEUCINE-RICH REPEAT-CONTAINING N-TERMINAL PLANT-TYPE DOMAIN-CONTAINING PROTEIN"/>
    <property type="match status" value="1"/>
</dbReference>
<evidence type="ECO:0000313" key="32">
    <source>
        <dbReference type="RefSeq" id="XP_060676455.1"/>
    </source>
</evidence>
<evidence type="ECO:0000313" key="23">
    <source>
        <dbReference type="RefSeq" id="XP_060676445.1"/>
    </source>
</evidence>
<evidence type="ECO:0000313" key="29">
    <source>
        <dbReference type="RefSeq" id="XP_060676452.1"/>
    </source>
</evidence>
<evidence type="ECO:0000256" key="12">
    <source>
        <dbReference type="SAM" id="Phobius"/>
    </source>
</evidence>
<dbReference type="Proteomes" id="UP001652623">
    <property type="component" value="Chromosome 9"/>
</dbReference>
<dbReference type="RefSeq" id="XP_048336587.2">
    <property type="nucleotide sequence ID" value="XM_048480630.2"/>
</dbReference>
<dbReference type="RefSeq" id="XP_060676447.1">
    <property type="nucleotide sequence ID" value="XM_060820464.1"/>
</dbReference>
<evidence type="ECO:0000256" key="10">
    <source>
        <dbReference type="ARBA" id="ARBA00023170"/>
    </source>
</evidence>
<organism evidence="15 25">
    <name type="scientific">Ziziphus jujuba</name>
    <name type="common">Chinese jujube</name>
    <name type="synonym">Ziziphus sativa</name>
    <dbReference type="NCBI Taxonomy" id="326968"/>
    <lineage>
        <taxon>Eukaryota</taxon>
        <taxon>Viridiplantae</taxon>
        <taxon>Streptophyta</taxon>
        <taxon>Embryophyta</taxon>
        <taxon>Tracheophyta</taxon>
        <taxon>Spermatophyta</taxon>
        <taxon>Magnoliopsida</taxon>
        <taxon>eudicotyledons</taxon>
        <taxon>Gunneridae</taxon>
        <taxon>Pentapetalae</taxon>
        <taxon>rosids</taxon>
        <taxon>fabids</taxon>
        <taxon>Rosales</taxon>
        <taxon>Rhamnaceae</taxon>
        <taxon>Paliureae</taxon>
        <taxon>Ziziphus</taxon>
    </lineage>
</organism>
<dbReference type="InterPro" id="IPR025875">
    <property type="entry name" value="Leu-rich_rpt_4"/>
</dbReference>
<dbReference type="Pfam" id="PF13855">
    <property type="entry name" value="LRR_8"/>
    <property type="match status" value="2"/>
</dbReference>
<feature type="chain" id="PRO_5045025766" evidence="13">
    <location>
        <begin position="25"/>
        <end position="1043"/>
    </location>
</feature>
<dbReference type="Pfam" id="PF08263">
    <property type="entry name" value="LRRNT_2"/>
    <property type="match status" value="1"/>
</dbReference>
<dbReference type="RefSeq" id="XP_060676439.1">
    <property type="nucleotide sequence ID" value="XM_060820456.1"/>
</dbReference>
<evidence type="ECO:0000313" key="31">
    <source>
        <dbReference type="RefSeq" id="XP_060676454.1"/>
    </source>
</evidence>
<dbReference type="RefSeq" id="XP_060676442.1">
    <property type="nucleotide sequence ID" value="XM_060820459.1"/>
</dbReference>
<dbReference type="RefSeq" id="XP_060676446.1">
    <property type="nucleotide sequence ID" value="XM_060820463.1"/>
</dbReference>
<dbReference type="Gene3D" id="3.80.10.10">
    <property type="entry name" value="Ribonuclease Inhibitor"/>
    <property type="match status" value="6"/>
</dbReference>
<comment type="subcellular location">
    <subcellularLocation>
        <location evidence="1">Cell membrane</location>
        <topology evidence="1">Single-pass type I membrane protein</topology>
    </subcellularLocation>
</comment>
<keyword evidence="6 13" id="KW-0732">Signal</keyword>
<evidence type="ECO:0000256" key="3">
    <source>
        <dbReference type="ARBA" id="ARBA00022475"/>
    </source>
</evidence>
<evidence type="ECO:0000313" key="27">
    <source>
        <dbReference type="RefSeq" id="XP_060676449.1"/>
    </source>
</evidence>
<evidence type="ECO:0000256" key="9">
    <source>
        <dbReference type="ARBA" id="ARBA00023136"/>
    </source>
</evidence>
<dbReference type="RefSeq" id="XP_060676453.1">
    <property type="nucleotide sequence ID" value="XM_060820470.1"/>
</dbReference>
<evidence type="ECO:0000256" key="1">
    <source>
        <dbReference type="ARBA" id="ARBA00004251"/>
    </source>
</evidence>
<evidence type="ECO:0000256" key="4">
    <source>
        <dbReference type="ARBA" id="ARBA00022614"/>
    </source>
</evidence>
<keyword evidence="7" id="KW-0677">Repeat</keyword>
<evidence type="ECO:0000313" key="26">
    <source>
        <dbReference type="RefSeq" id="XP_060676448.1"/>
    </source>
</evidence>
<dbReference type="RefSeq" id="XP_060676448.1">
    <property type="nucleotide sequence ID" value="XM_060820465.1"/>
</dbReference>
<feature type="domain" description="Leucine-rich repeat-containing N-terminal plant-type" evidence="14">
    <location>
        <begin position="45"/>
        <end position="96"/>
    </location>
</feature>
<name>A0ABM4AIA5_ZIZJJ</name>
<reference evidence="16 17" key="1">
    <citation type="submission" date="2025-05" db="UniProtKB">
        <authorList>
            <consortium name="RefSeq"/>
        </authorList>
    </citation>
    <scope>IDENTIFICATION</scope>
    <source>
        <tissue evidence="16 17">Seedling</tissue>
    </source>
</reference>
<evidence type="ECO:0000256" key="7">
    <source>
        <dbReference type="ARBA" id="ARBA00022737"/>
    </source>
</evidence>
<dbReference type="Pfam" id="PF12799">
    <property type="entry name" value="LRR_4"/>
    <property type="match status" value="1"/>
</dbReference>
<proteinExistence type="inferred from homology"/>
<dbReference type="RefSeq" id="XP_060676449.1">
    <property type="nucleotide sequence ID" value="XM_060820466.1"/>
</dbReference>
<dbReference type="RefSeq" id="XP_060676443.1">
    <property type="nucleotide sequence ID" value="XM_060820460.1"/>
</dbReference>
<dbReference type="InterPro" id="IPR013210">
    <property type="entry name" value="LRR_N_plant-typ"/>
</dbReference>
<evidence type="ECO:0000256" key="6">
    <source>
        <dbReference type="ARBA" id="ARBA00022729"/>
    </source>
</evidence>
<keyword evidence="3" id="KW-1003">Cell membrane</keyword>
<sequence>MIMGWFSWLYYMLLFFFISSSVSSSSIPLSSAPPPFSSFPSCHIDDSKALLQFKNSFSIDYASVDFCDRKYNVRDPKTISWESGTDCCGWSGVTCNNITGHVIGLDLTCGMLRGIIHSNSSLFLLRHLQTLILSSDNDFRGSTIPPEFGTFTDLLHLEIDYANFAGDIPLEISYLSKLQTLEVYDGNQQLRLNTSTFKRIVTNLTNLQNLTLSFVDMSRVDLASLMNLSSSLKSLRLWHCGLQGNSPNTIFHLPKLEILYLDDNENLTGSLPKYNWSSSLRELSLSYTNFSIDIPDLTRNLKSLDGLYLSNCTFKGSYPVLFGNLTQLISIDLSYNNISGQIPWSSFNLERLTFLSLASNNFIGELPKIDSYNSTQISLSPHSSKNKSLGPVPWNLESLSLSNNFLNGTIPNWLFALPSLQYLDLGNNEFTGHIPKFETTSLTSLYLNNNKLNGSIPISIFQLVNLTGLDLSSYSLSGFPQIDLSLNTLSSFSSISSKHSANHSILPNLGFLRLSYNKIQGNVPKWLFNVGRDSLTWLDLSYNFLTNIERIPWKNLQLLDLSSNFLDGHLLPGIGNLRYLSLSHNQIRGNIPKWMWNAGTDYLHYLNLSHNFLTHIDRIPWKKLHYLDLRSNILHGHLPIPPPSIEVFSISHNQLIGEVPSLICNLSSLKVLDLANNSLTGKLPPCMGNLSGNLSVLDLRMNKFQGTIPTTLFVKENLLRNLNLNGNELEGLLPRSLLNCKKLEVLDIGNNQINGTFPHWLESLPMLQVLILRSNKFYGSIASPMAPFPFKKLRILDLADNKFSGILPAKYFESLMAMMETDTSKLEYMGEMYYQDSVSVDMKGIFIELVKIQTIFTTIDLSKNNFVGDIPKLLGNLKSLKGLNFSHNQLTGFIPPSLGNLSGLEWLDLSSNQLVGRIPQQLTDITFLAVLNLSNNSLDGPIPRGKQFDTFENTSYGGNLGLCGLPLTKTCSNDVDEVQKEGDEDEQTNGFDIWKIIVIGYGCGVVVGISIGYMVLSDRRIALFFMKKLGGERWIRRIRRWKG</sequence>
<keyword evidence="5 12" id="KW-0812">Transmembrane</keyword>
<evidence type="ECO:0000256" key="5">
    <source>
        <dbReference type="ARBA" id="ARBA00022692"/>
    </source>
</evidence>
<evidence type="ECO:0000259" key="14">
    <source>
        <dbReference type="Pfam" id="PF08263"/>
    </source>
</evidence>
<dbReference type="RefSeq" id="XP_060676450.1">
    <property type="nucleotide sequence ID" value="XM_060820467.1"/>
</dbReference>
<evidence type="ECO:0000313" key="30">
    <source>
        <dbReference type="RefSeq" id="XP_060676453.1"/>
    </source>
</evidence>
<feature type="signal peptide" evidence="13">
    <location>
        <begin position="1"/>
        <end position="24"/>
    </location>
</feature>
<dbReference type="RefSeq" id="XP_060676454.1">
    <property type="nucleotide sequence ID" value="XM_060820471.1"/>
</dbReference>
<keyword evidence="15" id="KW-1185">Reference proteome</keyword>
<evidence type="ECO:0000256" key="2">
    <source>
        <dbReference type="ARBA" id="ARBA00009592"/>
    </source>
</evidence>
<evidence type="ECO:0000313" key="25">
    <source>
        <dbReference type="RefSeq" id="XP_060676447.1"/>
    </source>
</evidence>
<dbReference type="PANTHER" id="PTHR48052">
    <property type="entry name" value="UNNAMED PRODUCT"/>
    <property type="match status" value="1"/>
</dbReference>
<dbReference type="SMART" id="SM00369">
    <property type="entry name" value="LRR_TYP"/>
    <property type="match status" value="9"/>
</dbReference>
<evidence type="ECO:0000313" key="21">
    <source>
        <dbReference type="RefSeq" id="XP_060676443.1"/>
    </source>
</evidence>
<evidence type="ECO:0000313" key="17">
    <source>
        <dbReference type="RefSeq" id="XP_060676439.1"/>
    </source>
</evidence>
<dbReference type="InterPro" id="IPR003591">
    <property type="entry name" value="Leu-rich_rpt_typical-subtyp"/>
</dbReference>
<evidence type="ECO:0000256" key="11">
    <source>
        <dbReference type="ARBA" id="ARBA00023180"/>
    </source>
</evidence>
<evidence type="ECO:0000313" key="18">
    <source>
        <dbReference type="RefSeq" id="XP_060676440.1"/>
    </source>
</evidence>
<dbReference type="RefSeq" id="XP_060676452.1">
    <property type="nucleotide sequence ID" value="XM_060820469.1"/>
</dbReference>
<keyword evidence="9 12" id="KW-0472">Membrane</keyword>
<dbReference type="SUPFAM" id="SSF52047">
    <property type="entry name" value="RNI-like"/>
    <property type="match status" value="1"/>
</dbReference>
<evidence type="ECO:0000256" key="8">
    <source>
        <dbReference type="ARBA" id="ARBA00022989"/>
    </source>
</evidence>
<evidence type="ECO:0000313" key="24">
    <source>
        <dbReference type="RefSeq" id="XP_060676446.1"/>
    </source>
</evidence>